<dbReference type="GO" id="GO:0000156">
    <property type="term" value="F:phosphorelay response regulator activity"/>
    <property type="evidence" value="ECO:0007669"/>
    <property type="project" value="InterPro"/>
</dbReference>
<keyword evidence="1" id="KW-0963">Cytoplasm</keyword>
<dbReference type="Proteomes" id="UP001084197">
    <property type="component" value="Unassembled WGS sequence"/>
</dbReference>
<organism evidence="8 9">
    <name type="scientific">Natronobacillus azotifigens</name>
    <dbReference type="NCBI Taxonomy" id="472978"/>
    <lineage>
        <taxon>Bacteria</taxon>
        <taxon>Bacillati</taxon>
        <taxon>Bacillota</taxon>
        <taxon>Bacilli</taxon>
        <taxon>Bacillales</taxon>
        <taxon>Bacillaceae</taxon>
        <taxon>Natronobacillus</taxon>
    </lineage>
</organism>
<reference evidence="8" key="1">
    <citation type="submission" date="2022-11" db="EMBL/GenBank/DDBJ databases">
        <title>WGS of Natronobacillus azotifigens 24KS-1, an anaerobic diazotrophic haloalkaliphile from soda-rich habitats.</title>
        <authorList>
            <person name="Sorokin D.Y."/>
            <person name="Merkel A.Y."/>
        </authorList>
    </citation>
    <scope>NUCLEOTIDE SEQUENCE</scope>
    <source>
        <strain evidence="8">24KS-1</strain>
    </source>
</reference>
<dbReference type="SMART" id="SM00448">
    <property type="entry name" value="REC"/>
    <property type="match status" value="1"/>
</dbReference>
<dbReference type="SMART" id="SM00850">
    <property type="entry name" value="LytTR"/>
    <property type="match status" value="1"/>
</dbReference>
<evidence type="ECO:0000259" key="7">
    <source>
        <dbReference type="PROSITE" id="PS50930"/>
    </source>
</evidence>
<feature type="domain" description="Response regulatory" evidence="6">
    <location>
        <begin position="2"/>
        <end position="123"/>
    </location>
</feature>
<feature type="domain" description="HTH LytTR-type" evidence="7">
    <location>
        <begin position="142"/>
        <end position="243"/>
    </location>
</feature>
<feature type="modified residue" description="4-aspartylphosphate" evidence="5">
    <location>
        <position position="57"/>
    </location>
</feature>
<dbReference type="RefSeq" id="WP_268780743.1">
    <property type="nucleotide sequence ID" value="NZ_JAPRAT010000025.1"/>
</dbReference>
<dbReference type="Gene3D" id="2.40.50.1020">
    <property type="entry name" value="LytTr DNA-binding domain"/>
    <property type="match status" value="1"/>
</dbReference>
<dbReference type="Gene3D" id="3.40.50.2300">
    <property type="match status" value="1"/>
</dbReference>
<evidence type="ECO:0000256" key="4">
    <source>
        <dbReference type="ARBA" id="ARBA00037164"/>
    </source>
</evidence>
<evidence type="ECO:0000256" key="3">
    <source>
        <dbReference type="ARBA" id="ARBA00023159"/>
    </source>
</evidence>
<dbReference type="PANTHER" id="PTHR37299:SF3">
    <property type="entry name" value="STAGE 0 SPORULATION PROTEIN A HOMOLOG"/>
    <property type="match status" value="1"/>
</dbReference>
<dbReference type="AlphaFoldDB" id="A0A9J6RE13"/>
<protein>
    <submittedName>
        <fullName evidence="8">LytTR family DNA-binding domain-containing protein</fullName>
    </submittedName>
</protein>
<dbReference type="GO" id="GO:0003677">
    <property type="term" value="F:DNA binding"/>
    <property type="evidence" value="ECO:0007669"/>
    <property type="project" value="UniProtKB-KW"/>
</dbReference>
<dbReference type="Pfam" id="PF04397">
    <property type="entry name" value="LytTR"/>
    <property type="match status" value="1"/>
</dbReference>
<dbReference type="InterPro" id="IPR011006">
    <property type="entry name" value="CheY-like_superfamily"/>
</dbReference>
<dbReference type="PANTHER" id="PTHR37299">
    <property type="entry name" value="TRANSCRIPTIONAL REGULATOR-RELATED"/>
    <property type="match status" value="1"/>
</dbReference>
<dbReference type="Pfam" id="PF00072">
    <property type="entry name" value="Response_reg"/>
    <property type="match status" value="1"/>
</dbReference>
<dbReference type="InterPro" id="IPR001789">
    <property type="entry name" value="Sig_transdc_resp-reg_receiver"/>
</dbReference>
<dbReference type="InterPro" id="IPR046947">
    <property type="entry name" value="LytR-like"/>
</dbReference>
<evidence type="ECO:0000313" key="9">
    <source>
        <dbReference type="Proteomes" id="UP001084197"/>
    </source>
</evidence>
<dbReference type="PROSITE" id="PS50110">
    <property type="entry name" value="RESPONSE_REGULATORY"/>
    <property type="match status" value="1"/>
</dbReference>
<evidence type="ECO:0000259" key="6">
    <source>
        <dbReference type="PROSITE" id="PS50110"/>
    </source>
</evidence>
<dbReference type="EMBL" id="JAPRAT010000025">
    <property type="protein sequence ID" value="MCZ0703978.1"/>
    <property type="molecule type" value="Genomic_DNA"/>
</dbReference>
<proteinExistence type="predicted"/>
<comment type="function">
    <text evidence="4">Required for high-level post-exponential phase expression of a series of secreted proteins.</text>
</comment>
<evidence type="ECO:0000256" key="5">
    <source>
        <dbReference type="PROSITE-ProRule" id="PRU00169"/>
    </source>
</evidence>
<dbReference type="SUPFAM" id="SSF52172">
    <property type="entry name" value="CheY-like"/>
    <property type="match status" value="1"/>
</dbReference>
<evidence type="ECO:0000256" key="1">
    <source>
        <dbReference type="ARBA" id="ARBA00022490"/>
    </source>
</evidence>
<dbReference type="InterPro" id="IPR007492">
    <property type="entry name" value="LytTR_DNA-bd_dom"/>
</dbReference>
<keyword evidence="5" id="KW-0597">Phosphoprotein</keyword>
<gene>
    <name evidence="8" type="ORF">OWO01_12220</name>
</gene>
<sequence>MKVVICENEEKHSEFVQAVVHSVSFHEPSIELVLIASKPEEVLAYIRNERADCYLLDIELGSSINGLDLASMIRQQDPVATIIFISMHADKLKLTFKYKIAALDFIVKEKRDASLSEHLKEALQASFIKYQQLSTTDGTEFVQIKIGERIKNISYHDIYFFETSAYEHKVTLQEKNGYYEFYGKLKEFEHIDARFFRCHKSYIINLHHVKEFDKEKRQIKMKNDLVCYVSFRKITELQSKLISCKQNETFTTK</sequence>
<keyword evidence="2" id="KW-0902">Two-component regulatory system</keyword>
<evidence type="ECO:0000256" key="2">
    <source>
        <dbReference type="ARBA" id="ARBA00023012"/>
    </source>
</evidence>
<comment type="caution">
    <text evidence="8">The sequence shown here is derived from an EMBL/GenBank/DDBJ whole genome shotgun (WGS) entry which is preliminary data.</text>
</comment>
<accession>A0A9J6RE13</accession>
<evidence type="ECO:0000313" key="8">
    <source>
        <dbReference type="EMBL" id="MCZ0703978.1"/>
    </source>
</evidence>
<keyword evidence="9" id="KW-1185">Reference proteome</keyword>
<keyword evidence="8" id="KW-0238">DNA-binding</keyword>
<name>A0A9J6RE13_9BACI</name>
<keyword evidence="3" id="KW-0010">Activator</keyword>
<dbReference type="PROSITE" id="PS50930">
    <property type="entry name" value="HTH_LYTTR"/>
    <property type="match status" value="1"/>
</dbReference>